<comment type="caution">
    <text evidence="1">The sequence shown here is derived from an EMBL/GenBank/DDBJ whole genome shotgun (WGS) entry which is preliminary data.</text>
</comment>
<dbReference type="Proteomes" id="UP000616779">
    <property type="component" value="Unassembled WGS sequence"/>
</dbReference>
<dbReference type="EMBL" id="WHOA01000085">
    <property type="protein sequence ID" value="NOU71971.1"/>
    <property type="molecule type" value="Genomic_DNA"/>
</dbReference>
<dbReference type="RefSeq" id="WP_171643278.1">
    <property type="nucleotide sequence ID" value="NZ_WHOA01000085.1"/>
</dbReference>
<accession>A0ABX1XVI7</accession>
<proteinExistence type="predicted"/>
<protein>
    <submittedName>
        <fullName evidence="1">Uncharacterized protein</fullName>
    </submittedName>
</protein>
<reference evidence="1 2" key="1">
    <citation type="submission" date="2019-10" db="EMBL/GenBank/DDBJ databases">
        <title>Description of Paenibacillus terrestris sp. nov.</title>
        <authorList>
            <person name="Carlier A."/>
            <person name="Qi S."/>
        </authorList>
    </citation>
    <scope>NUCLEOTIDE SEQUENCE [LARGE SCALE GENOMIC DNA]</scope>
    <source>
        <strain evidence="1 2">LMG 31458</strain>
    </source>
</reference>
<organism evidence="1 2">
    <name type="scientific">Paenibacillus phytorum</name>
    <dbReference type="NCBI Taxonomy" id="2654977"/>
    <lineage>
        <taxon>Bacteria</taxon>
        <taxon>Bacillati</taxon>
        <taxon>Bacillota</taxon>
        <taxon>Bacilli</taxon>
        <taxon>Bacillales</taxon>
        <taxon>Paenibacillaceae</taxon>
        <taxon>Paenibacillus</taxon>
    </lineage>
</organism>
<evidence type="ECO:0000313" key="1">
    <source>
        <dbReference type="EMBL" id="NOU71971.1"/>
    </source>
</evidence>
<gene>
    <name evidence="1" type="ORF">GC098_11160</name>
</gene>
<keyword evidence="2" id="KW-1185">Reference proteome</keyword>
<evidence type="ECO:0000313" key="2">
    <source>
        <dbReference type="Proteomes" id="UP000616779"/>
    </source>
</evidence>
<sequence length="213" mass="24378">MKRNLFYAQLRKDASDGFRSAIERDGESFRNQLVSKGVLTFSLFIIGCHAGVYLESLDNEYEWDWPDAYRIWLEEWPGEGEARLSVPMIDIFHDGVPADPASWRGASDVEKRIGSFAKLKPDMAASYIFYHYQKQEETPDSFNKTYIIGAHGPLLFSYYELPASLSESKRKGVLSTNNSPKDWHAVMQPHFVPWGDAADGQEYWQPAAFIYGF</sequence>
<name>A0ABX1XVI7_9BACL</name>